<evidence type="ECO:0000313" key="2">
    <source>
        <dbReference type="EMBL" id="CAI9774227.1"/>
    </source>
</evidence>
<proteinExistence type="predicted"/>
<reference evidence="2" key="1">
    <citation type="submission" date="2023-05" db="EMBL/GenBank/DDBJ databases">
        <authorList>
            <person name="Huff M."/>
        </authorList>
    </citation>
    <scope>NUCLEOTIDE SEQUENCE</scope>
</reference>
<dbReference type="Pfam" id="PF01105">
    <property type="entry name" value="EMP24_GP25L"/>
    <property type="match status" value="1"/>
</dbReference>
<dbReference type="EMBL" id="OU503048">
    <property type="protein sequence ID" value="CAI9774227.1"/>
    <property type="molecule type" value="Genomic_DNA"/>
</dbReference>
<dbReference type="Proteomes" id="UP000834106">
    <property type="component" value="Chromosome 13"/>
</dbReference>
<evidence type="ECO:0000259" key="1">
    <source>
        <dbReference type="Pfam" id="PF01105"/>
    </source>
</evidence>
<protein>
    <recommendedName>
        <fullName evidence="1">GOLD domain-containing protein</fullName>
    </recommendedName>
</protein>
<gene>
    <name evidence="2" type="ORF">FPE_LOCUS21657</name>
</gene>
<accession>A0AAD1ZRD5</accession>
<feature type="domain" description="GOLD" evidence="1">
    <location>
        <begin position="107"/>
        <end position="163"/>
    </location>
</feature>
<sequence length="192" mass="21952">MESRNARSILDLIFNKAKVSSRGHRLTGEFRSKSSPPSPLTPSFLCSTVAPRADAPPLIQLSSTPSTPKFPQKIELSDMTSLHLVNPSLQRKIRGCAPDHWRALMEAIEFEWKSSIAAKDWSNVAKKGQIEVIKLELKKLFDTITSFHDEMFYLHEREVEKQALDNLFQDGHLYFSYLPWFACLWLPSNYGI</sequence>
<name>A0AAD1ZRD5_9LAMI</name>
<evidence type="ECO:0000313" key="3">
    <source>
        <dbReference type="Proteomes" id="UP000834106"/>
    </source>
</evidence>
<dbReference type="AlphaFoldDB" id="A0AAD1ZRD5"/>
<organism evidence="2 3">
    <name type="scientific">Fraxinus pennsylvanica</name>
    <dbReference type="NCBI Taxonomy" id="56036"/>
    <lineage>
        <taxon>Eukaryota</taxon>
        <taxon>Viridiplantae</taxon>
        <taxon>Streptophyta</taxon>
        <taxon>Embryophyta</taxon>
        <taxon>Tracheophyta</taxon>
        <taxon>Spermatophyta</taxon>
        <taxon>Magnoliopsida</taxon>
        <taxon>eudicotyledons</taxon>
        <taxon>Gunneridae</taxon>
        <taxon>Pentapetalae</taxon>
        <taxon>asterids</taxon>
        <taxon>lamiids</taxon>
        <taxon>Lamiales</taxon>
        <taxon>Oleaceae</taxon>
        <taxon>Oleeae</taxon>
        <taxon>Fraxinus</taxon>
    </lineage>
</organism>
<dbReference type="InterPro" id="IPR009038">
    <property type="entry name" value="GOLD_dom"/>
</dbReference>
<keyword evidence="3" id="KW-1185">Reference proteome</keyword>